<dbReference type="AlphaFoldDB" id="A0A8S1HIY8"/>
<dbReference type="Pfam" id="PF21039">
    <property type="entry name" value="CEP104_ZnF"/>
    <property type="match status" value="1"/>
</dbReference>
<dbReference type="InterPro" id="IPR048738">
    <property type="entry name" value="CEP104_Znf"/>
</dbReference>
<feature type="compositionally biased region" description="Basic and acidic residues" evidence="1">
    <location>
        <begin position="34"/>
        <end position="46"/>
    </location>
</feature>
<evidence type="ECO:0000313" key="4">
    <source>
        <dbReference type="Proteomes" id="UP000835052"/>
    </source>
</evidence>
<accession>A0A8S1HIY8</accession>
<dbReference type="EMBL" id="CAJGYM010000075">
    <property type="protein sequence ID" value="CAD6196591.1"/>
    <property type="molecule type" value="Genomic_DNA"/>
</dbReference>
<organism evidence="3 4">
    <name type="scientific">Caenorhabditis auriculariae</name>
    <dbReference type="NCBI Taxonomy" id="2777116"/>
    <lineage>
        <taxon>Eukaryota</taxon>
        <taxon>Metazoa</taxon>
        <taxon>Ecdysozoa</taxon>
        <taxon>Nematoda</taxon>
        <taxon>Chromadorea</taxon>
        <taxon>Rhabditida</taxon>
        <taxon>Rhabditina</taxon>
        <taxon>Rhabditomorpha</taxon>
        <taxon>Rhabditoidea</taxon>
        <taxon>Rhabditidae</taxon>
        <taxon>Peloderinae</taxon>
        <taxon>Caenorhabditis</taxon>
    </lineage>
</organism>
<feature type="compositionally biased region" description="Polar residues" evidence="1">
    <location>
        <begin position="168"/>
        <end position="178"/>
    </location>
</feature>
<dbReference type="PANTHER" id="PTHR13371">
    <property type="entry name" value="GLYCINE-, GLUTAMATE-, THIENYLCYCLOHEXYLPIPERIDINE-BINDING PROTEIN"/>
    <property type="match status" value="1"/>
</dbReference>
<dbReference type="GO" id="GO:0005929">
    <property type="term" value="C:cilium"/>
    <property type="evidence" value="ECO:0007669"/>
    <property type="project" value="TreeGrafter"/>
</dbReference>
<feature type="region of interest" description="Disordered" evidence="1">
    <location>
        <begin position="166"/>
        <end position="242"/>
    </location>
</feature>
<dbReference type="PANTHER" id="PTHR13371:SF0">
    <property type="entry name" value="CENTROSOMAL PROTEIN OF 104 KDA"/>
    <property type="match status" value="1"/>
</dbReference>
<sequence length="423" mass="48503">MEEADLRYEDYVRRRDAEMAKNGRFAPVEELPEEKEKDKLKGDGRFELPNSEYRSAGYKEKALELGEDPIIAVRTLRNNLRVMSLTHKDKDRPVKAHLCQSACEELSKTEEKLVGLSHDRSDAITRGDVQKAHKIRSEMEKVKSDAIRNTYSDLMIEDSQMKAFGVNSRWTPDKNPSNEMVWRPISPAPPPKRAITPKPRENTPNQRRQSVQTSENPREKTPEVRKIQTPSKSRPAKGIQEKNGRLADLLNTNVNQPIIIPNGGNMIHDDPYKAPTDIGQCPHCGIIEDGLGRPGSLEKHYARSCKMMCMCKFCMKVVMNWIRHALNECYNNPRKNGPERDPREVQKERSELTRGNDKEKQSDEAEAEKYPQHVPVQFVGNSASNRMIDADKLVVALQEIQERKKAEKRRKQKEIMDSETVEP</sequence>
<feature type="compositionally biased region" description="Basic and acidic residues" evidence="1">
    <location>
        <begin position="336"/>
        <end position="371"/>
    </location>
</feature>
<feature type="compositionally biased region" description="Basic and acidic residues" evidence="1">
    <location>
        <begin position="216"/>
        <end position="226"/>
    </location>
</feature>
<name>A0A8S1HIY8_9PELO</name>
<dbReference type="OrthoDB" id="66599at2759"/>
<reference evidence="3" key="1">
    <citation type="submission" date="2020-10" db="EMBL/GenBank/DDBJ databases">
        <authorList>
            <person name="Kikuchi T."/>
        </authorList>
    </citation>
    <scope>NUCLEOTIDE SEQUENCE</scope>
    <source>
        <strain evidence="3">NKZ352</strain>
    </source>
</reference>
<feature type="compositionally biased region" description="Polar residues" evidence="1">
    <location>
        <begin position="202"/>
        <end position="215"/>
    </location>
</feature>
<evidence type="ECO:0000259" key="2">
    <source>
        <dbReference type="Pfam" id="PF21039"/>
    </source>
</evidence>
<evidence type="ECO:0000256" key="1">
    <source>
        <dbReference type="SAM" id="MobiDB-lite"/>
    </source>
</evidence>
<gene>
    <name evidence="3" type="ORF">CAUJ_LOCUS12505</name>
</gene>
<dbReference type="Proteomes" id="UP000835052">
    <property type="component" value="Unassembled WGS sequence"/>
</dbReference>
<dbReference type="InterPro" id="IPR052607">
    <property type="entry name" value="CEP104-like"/>
</dbReference>
<feature type="region of interest" description="Disordered" evidence="1">
    <location>
        <begin position="403"/>
        <end position="423"/>
    </location>
</feature>
<protein>
    <recommendedName>
        <fullName evidence="2">Centrosomal protein CEP104 Zn finger domain-containing protein</fullName>
    </recommendedName>
</protein>
<keyword evidence="4" id="KW-1185">Reference proteome</keyword>
<evidence type="ECO:0000313" key="3">
    <source>
        <dbReference type="EMBL" id="CAD6196591.1"/>
    </source>
</evidence>
<proteinExistence type="predicted"/>
<feature type="region of interest" description="Disordered" evidence="1">
    <location>
        <begin position="329"/>
        <end position="378"/>
    </location>
</feature>
<feature type="region of interest" description="Disordered" evidence="1">
    <location>
        <begin position="24"/>
        <end position="46"/>
    </location>
</feature>
<comment type="caution">
    <text evidence="3">The sequence shown here is derived from an EMBL/GenBank/DDBJ whole genome shotgun (WGS) entry which is preliminary data.</text>
</comment>
<feature type="domain" description="Centrosomal protein CEP104 Zn finger" evidence="2">
    <location>
        <begin position="280"/>
        <end position="349"/>
    </location>
</feature>